<evidence type="ECO:0000256" key="1">
    <source>
        <dbReference type="ARBA" id="ARBA00022448"/>
    </source>
</evidence>
<reference evidence="8" key="1">
    <citation type="journal article" date="2020" name="mSystems">
        <title>Genome- and Community-Level Interaction Insights into Carbon Utilization and Element Cycling Functions of Hydrothermarchaeota in Hydrothermal Sediment.</title>
        <authorList>
            <person name="Zhou Z."/>
            <person name="Liu Y."/>
            <person name="Xu W."/>
            <person name="Pan J."/>
            <person name="Luo Z.H."/>
            <person name="Li M."/>
        </authorList>
    </citation>
    <scope>NUCLEOTIDE SEQUENCE [LARGE SCALE GENOMIC DNA]</scope>
    <source>
        <strain evidence="8">SpSt-732</strain>
    </source>
</reference>
<evidence type="ECO:0000313" key="8">
    <source>
        <dbReference type="EMBL" id="HGI87518.1"/>
    </source>
</evidence>
<dbReference type="GO" id="GO:0006865">
    <property type="term" value="P:amino acid transport"/>
    <property type="evidence" value="ECO:0007669"/>
    <property type="project" value="UniProtKB-KW"/>
</dbReference>
<comment type="function">
    <text evidence="5">Probable component of a branched-chain amino-acid transport system.</text>
</comment>
<name>A0A7C4FC58_9CREN</name>
<evidence type="ECO:0000259" key="7">
    <source>
        <dbReference type="PROSITE" id="PS50893"/>
    </source>
</evidence>
<dbReference type="GO" id="GO:0005524">
    <property type="term" value="F:ATP binding"/>
    <property type="evidence" value="ECO:0007669"/>
    <property type="project" value="UniProtKB-KW"/>
</dbReference>
<keyword evidence="1" id="KW-0813">Transport</keyword>
<evidence type="ECO:0000256" key="6">
    <source>
        <dbReference type="ARBA" id="ARBA00072811"/>
    </source>
</evidence>
<proteinExistence type="predicted"/>
<dbReference type="AlphaFoldDB" id="A0A7C4FC58"/>
<dbReference type="Pfam" id="PF00005">
    <property type="entry name" value="ABC_tran"/>
    <property type="match status" value="1"/>
</dbReference>
<evidence type="ECO:0000256" key="2">
    <source>
        <dbReference type="ARBA" id="ARBA00022741"/>
    </source>
</evidence>
<evidence type="ECO:0000256" key="3">
    <source>
        <dbReference type="ARBA" id="ARBA00022840"/>
    </source>
</evidence>
<evidence type="ECO:0000256" key="4">
    <source>
        <dbReference type="ARBA" id="ARBA00022970"/>
    </source>
</evidence>
<keyword evidence="2" id="KW-0547">Nucleotide-binding</keyword>
<dbReference type="Gene3D" id="3.40.50.300">
    <property type="entry name" value="P-loop containing nucleotide triphosphate hydrolases"/>
    <property type="match status" value="1"/>
</dbReference>
<dbReference type="InterPro" id="IPR032823">
    <property type="entry name" value="BCA_ABC_TP_C"/>
</dbReference>
<sequence length="255" mass="28472">MNSTLNGTILITKNLTKRFGGVVALDKVSLTVSRRSITLLIGPNGAGKTTFVNVCTGVFKPDEGRIIFEAKDITGWPPYKVYGLGFARSFQIPQPFRSLTVLDNVLVAMRSRGEDPIGALLKKSWAREEEENIEKAFRILKIVGLENYWDWEAYKLGAGQLKMLEVARSIASGAKLLALDEPIGGTDPRYAFYIFEQLQSIRKELDVSFLVIEHRIDVALKYADMVYVMDKGRIIAEGNPNEILKNPKVAEVYLG</sequence>
<dbReference type="GO" id="GO:0005886">
    <property type="term" value="C:plasma membrane"/>
    <property type="evidence" value="ECO:0007669"/>
    <property type="project" value="TreeGrafter"/>
</dbReference>
<comment type="caution">
    <text evidence="8">The sequence shown here is derived from an EMBL/GenBank/DDBJ whole genome shotgun (WGS) entry which is preliminary data.</text>
</comment>
<dbReference type="InterPro" id="IPR027417">
    <property type="entry name" value="P-loop_NTPase"/>
</dbReference>
<dbReference type="Pfam" id="PF12399">
    <property type="entry name" value="BCA_ABC_TP_C"/>
    <property type="match status" value="1"/>
</dbReference>
<keyword evidence="3 8" id="KW-0067">ATP-binding</keyword>
<dbReference type="SUPFAM" id="SSF52540">
    <property type="entry name" value="P-loop containing nucleoside triphosphate hydrolases"/>
    <property type="match status" value="1"/>
</dbReference>
<gene>
    <name evidence="8" type="ORF">ENV14_03900</name>
</gene>
<feature type="domain" description="ABC transporter" evidence="7">
    <location>
        <begin position="10"/>
        <end position="254"/>
    </location>
</feature>
<evidence type="ECO:0000256" key="5">
    <source>
        <dbReference type="ARBA" id="ARBA00056071"/>
    </source>
</evidence>
<dbReference type="InterPro" id="IPR051120">
    <property type="entry name" value="ABC_AA/LPS_Transport"/>
</dbReference>
<dbReference type="PROSITE" id="PS50893">
    <property type="entry name" value="ABC_TRANSPORTER_2"/>
    <property type="match status" value="1"/>
</dbReference>
<organism evidence="8">
    <name type="scientific">Ignisphaera aggregans</name>
    <dbReference type="NCBI Taxonomy" id="334771"/>
    <lineage>
        <taxon>Archaea</taxon>
        <taxon>Thermoproteota</taxon>
        <taxon>Thermoprotei</taxon>
        <taxon>Desulfurococcales</taxon>
        <taxon>Desulfurococcaceae</taxon>
        <taxon>Ignisphaera</taxon>
    </lineage>
</organism>
<dbReference type="GO" id="GO:0016887">
    <property type="term" value="F:ATP hydrolysis activity"/>
    <property type="evidence" value="ECO:0007669"/>
    <property type="project" value="InterPro"/>
</dbReference>
<protein>
    <recommendedName>
        <fullName evidence="6">Probable branched-chain amino acid transport ATP-binding protein LivG</fullName>
    </recommendedName>
</protein>
<keyword evidence="4" id="KW-0029">Amino-acid transport</keyword>
<dbReference type="PANTHER" id="PTHR45772:SF9">
    <property type="entry name" value="CONSERVED COMPONENT OF ABC TRANSPORTER FOR NATURAL AMINO ACIDS"/>
    <property type="match status" value="1"/>
</dbReference>
<accession>A0A7C4FC58</accession>
<dbReference type="InterPro" id="IPR003439">
    <property type="entry name" value="ABC_transporter-like_ATP-bd"/>
</dbReference>
<dbReference type="PANTHER" id="PTHR45772">
    <property type="entry name" value="CONSERVED COMPONENT OF ABC TRANSPORTER FOR NATURAL AMINO ACIDS-RELATED"/>
    <property type="match status" value="1"/>
</dbReference>
<dbReference type="FunFam" id="3.40.50.300:FF:000421">
    <property type="entry name" value="Branched-chain amino acid ABC transporter ATP-binding protein"/>
    <property type="match status" value="1"/>
</dbReference>
<dbReference type="CDD" id="cd03219">
    <property type="entry name" value="ABC_Mj1267_LivG_branched"/>
    <property type="match status" value="1"/>
</dbReference>
<dbReference type="EMBL" id="DTFF01000038">
    <property type="protein sequence ID" value="HGI87518.1"/>
    <property type="molecule type" value="Genomic_DNA"/>
</dbReference>